<feature type="domain" description="IgGFc-binding protein N-terminal" evidence="2">
    <location>
        <begin position="354"/>
        <end position="647"/>
    </location>
</feature>
<name>A0A8B8C4J6_CRAVI</name>
<dbReference type="PANTHER" id="PTHR46534:SF1">
    <property type="entry name" value="IGGFC-BINDING PROTEIN N-TERMINAL DOMAIN-CONTAINING PROTEIN"/>
    <property type="match status" value="1"/>
</dbReference>
<evidence type="ECO:0000259" key="2">
    <source>
        <dbReference type="Pfam" id="PF17517"/>
    </source>
</evidence>
<dbReference type="InterPro" id="IPR035234">
    <property type="entry name" value="IgGFc-bd_N"/>
</dbReference>
<dbReference type="PANTHER" id="PTHR46534">
    <property type="entry name" value="IGGFC_BINDING DOMAIN-CONTAINING PROTEIN"/>
    <property type="match status" value="1"/>
</dbReference>
<dbReference type="SUPFAM" id="SSF57302">
    <property type="entry name" value="Snake toxin-like"/>
    <property type="match status" value="1"/>
</dbReference>
<accession>A0A8B8C4J6</accession>
<dbReference type="InterPro" id="IPR045860">
    <property type="entry name" value="Snake_toxin-like_sf"/>
</dbReference>
<keyword evidence="1" id="KW-0732">Signal</keyword>
<dbReference type="Proteomes" id="UP000694844">
    <property type="component" value="Chromosome 9"/>
</dbReference>
<reference evidence="4" key="1">
    <citation type="submission" date="2025-08" db="UniProtKB">
        <authorList>
            <consortium name="RefSeq"/>
        </authorList>
    </citation>
    <scope>IDENTIFICATION</scope>
    <source>
        <tissue evidence="4">Whole sample</tissue>
    </source>
</reference>
<evidence type="ECO:0000313" key="4">
    <source>
        <dbReference type="RefSeq" id="XP_022310024.1"/>
    </source>
</evidence>
<feature type="signal peptide" evidence="1">
    <location>
        <begin position="1"/>
        <end position="17"/>
    </location>
</feature>
<dbReference type="AlphaFoldDB" id="A0A8B8C4J6"/>
<dbReference type="OrthoDB" id="10005154at2759"/>
<dbReference type="GeneID" id="111115545"/>
<evidence type="ECO:0000313" key="3">
    <source>
        <dbReference type="Proteomes" id="UP000694844"/>
    </source>
</evidence>
<dbReference type="Pfam" id="PF17517">
    <property type="entry name" value="IgGFc_binding"/>
    <property type="match status" value="1"/>
</dbReference>
<protein>
    <submittedName>
        <fullName evidence="4">Uncharacterized protein LOC111115545 isoform X1</fullName>
    </submittedName>
</protein>
<feature type="chain" id="PRO_5034343621" evidence="1">
    <location>
        <begin position="18"/>
        <end position="663"/>
    </location>
</feature>
<dbReference type="RefSeq" id="XP_022310024.1">
    <property type="nucleotide sequence ID" value="XM_022454316.1"/>
</dbReference>
<keyword evidence="3" id="KW-1185">Reference proteome</keyword>
<evidence type="ECO:0000256" key="1">
    <source>
        <dbReference type="SAM" id="SignalP"/>
    </source>
</evidence>
<organism evidence="3 4">
    <name type="scientific">Crassostrea virginica</name>
    <name type="common">Eastern oyster</name>
    <dbReference type="NCBI Taxonomy" id="6565"/>
    <lineage>
        <taxon>Eukaryota</taxon>
        <taxon>Metazoa</taxon>
        <taxon>Spiralia</taxon>
        <taxon>Lophotrochozoa</taxon>
        <taxon>Mollusca</taxon>
        <taxon>Bivalvia</taxon>
        <taxon>Autobranchia</taxon>
        <taxon>Pteriomorphia</taxon>
        <taxon>Ostreida</taxon>
        <taxon>Ostreoidea</taxon>
        <taxon>Ostreidae</taxon>
        <taxon>Crassostrea</taxon>
    </lineage>
</organism>
<gene>
    <name evidence="4" type="primary">LOC111115545</name>
</gene>
<proteinExistence type="predicted"/>
<dbReference type="KEGG" id="cvn:111115545"/>
<sequence length="663" mass="73977">MILMLIFLLLFIPFLFCADVDGVKKQQGLFLLFFSVTGSAGLYCLSCVDGVSPRHCHTVRNCSNGEVCFTESHYSENGEIVFDTGCGTPETCHSGRYTKYNGKSAHGVDPHYHHSQCLDCCSSDLCNSHGCGQPGYPAYSTRGPVCFDCQQVSHPMLCDKIRVCEKNQECYLQKEVEFGDVFYATSCINTHACTSSLQIFGKRESEYCTHCCLTDLCNNNCGSSFSSSPITTTLTPTEPTTKIPLQQVTQGEEFLIVLMRNHEFQLGRGVKAHISTSHEGWSYVNTTTSPHLDFAIRSNVESFVKFNSYANVSVPYNLTCQNSKIESKAVIFKTSKFSTIILLDSYYGTTSGGTSIIPTRKLSTEYLVSMIVFESRSNHGQFAVGSFQSGTDLHIKFKIRSNATLMLLGKLYSSGDTFSIVLDKFETFQISLDEDLSGTFITANKPFATFSGNNCEMASTIGCTHMAYQLPPIQEYDKEYIIPPFYQTDGIYSQIISPNETLLNITDVNHTSTLQLKAHEYHNFWIGQNQTVVVKSEYPVQITGFAMDNNGIVPFMTVIPGIRHYLNYYKIIVSENNLDNFICVIVPHQSLGNLQIDDLPVKQFNTVFQKLETSSRESYDIRILSVTHGVYVLKTTDQVGFGLIVYGHRGSFGYGYTGNFVLP</sequence>